<organism evidence="2 3">
    <name type="scientific">Eleginops maclovinus</name>
    <name type="common">Patagonian blennie</name>
    <name type="synonym">Eleginus maclovinus</name>
    <dbReference type="NCBI Taxonomy" id="56733"/>
    <lineage>
        <taxon>Eukaryota</taxon>
        <taxon>Metazoa</taxon>
        <taxon>Chordata</taxon>
        <taxon>Craniata</taxon>
        <taxon>Vertebrata</taxon>
        <taxon>Euteleostomi</taxon>
        <taxon>Actinopterygii</taxon>
        <taxon>Neopterygii</taxon>
        <taxon>Teleostei</taxon>
        <taxon>Neoteleostei</taxon>
        <taxon>Acanthomorphata</taxon>
        <taxon>Eupercaria</taxon>
        <taxon>Perciformes</taxon>
        <taxon>Notothenioidei</taxon>
        <taxon>Eleginopidae</taxon>
        <taxon>Eleginops</taxon>
    </lineage>
</organism>
<accession>A0AAN7YGA9</accession>
<dbReference type="AlphaFoldDB" id="A0AAN7YGA9"/>
<keyword evidence="3" id="KW-1185">Reference proteome</keyword>
<feature type="compositionally biased region" description="Polar residues" evidence="1">
    <location>
        <begin position="1"/>
        <end position="18"/>
    </location>
</feature>
<sequence>MLSSEQAYSWPPKNSITALQPPDSPLVPIFPYIQDPGRSVPITQSSRETRDTWLYRSHSALPLVAWGWGSSPGC</sequence>
<reference evidence="2 3" key="2">
    <citation type="journal article" date="2023" name="Mol. Biol. Evol.">
        <title>Genomics of Secondarily Temperate Adaptation in the Only Non-Antarctic Icefish.</title>
        <authorList>
            <person name="Rivera-Colon A.G."/>
            <person name="Rayamajhi N."/>
            <person name="Minhas B.F."/>
            <person name="Madrigal G."/>
            <person name="Bilyk K.T."/>
            <person name="Yoon V."/>
            <person name="Hune M."/>
            <person name="Gregory S."/>
            <person name="Cheng C.H.C."/>
            <person name="Catchen J.M."/>
        </authorList>
    </citation>
    <scope>NUCLEOTIDE SEQUENCE [LARGE SCALE GENOMIC DNA]</scope>
    <source>
        <strain evidence="2">JMC-PN-2008</strain>
    </source>
</reference>
<proteinExistence type="predicted"/>
<gene>
    <name evidence="2" type="ORF">PBY51_019101</name>
</gene>
<dbReference type="EMBL" id="JAUZQC010000003">
    <property type="protein sequence ID" value="KAK5874127.1"/>
    <property type="molecule type" value="Genomic_DNA"/>
</dbReference>
<evidence type="ECO:0000313" key="2">
    <source>
        <dbReference type="EMBL" id="KAK5874127.1"/>
    </source>
</evidence>
<evidence type="ECO:0000256" key="1">
    <source>
        <dbReference type="SAM" id="MobiDB-lite"/>
    </source>
</evidence>
<comment type="caution">
    <text evidence="2">The sequence shown here is derived from an EMBL/GenBank/DDBJ whole genome shotgun (WGS) entry which is preliminary data.</text>
</comment>
<evidence type="ECO:0000313" key="3">
    <source>
        <dbReference type="Proteomes" id="UP001346869"/>
    </source>
</evidence>
<feature type="region of interest" description="Disordered" evidence="1">
    <location>
        <begin position="1"/>
        <end position="22"/>
    </location>
</feature>
<name>A0AAN7YGA9_ELEMC</name>
<dbReference type="Proteomes" id="UP001346869">
    <property type="component" value="Unassembled WGS sequence"/>
</dbReference>
<protein>
    <submittedName>
        <fullName evidence="2">Uncharacterized protein</fullName>
    </submittedName>
</protein>
<reference evidence="2 3" key="1">
    <citation type="journal article" date="2023" name="Genes (Basel)">
        <title>Chromosome-Level Genome Assembly and Circadian Gene Repertoire of the Patagonia Blennie Eleginops maclovinus-The Closest Ancestral Proxy of Antarctic Cryonotothenioids.</title>
        <authorList>
            <person name="Cheng C.C."/>
            <person name="Rivera-Colon A.G."/>
            <person name="Minhas B.F."/>
            <person name="Wilson L."/>
            <person name="Rayamajhi N."/>
            <person name="Vargas-Chacoff L."/>
            <person name="Catchen J.M."/>
        </authorList>
    </citation>
    <scope>NUCLEOTIDE SEQUENCE [LARGE SCALE GENOMIC DNA]</scope>
    <source>
        <strain evidence="2">JMC-PN-2008</strain>
    </source>
</reference>